<dbReference type="InterPro" id="IPR050259">
    <property type="entry name" value="SDR"/>
</dbReference>
<dbReference type="CDD" id="cd05233">
    <property type="entry name" value="SDR_c"/>
    <property type="match status" value="1"/>
</dbReference>
<comment type="similarity">
    <text evidence="1">Belongs to the short-chain dehydrogenases/reductases (SDR) family.</text>
</comment>
<dbReference type="InterPro" id="IPR036291">
    <property type="entry name" value="NAD(P)-bd_dom_sf"/>
</dbReference>
<dbReference type="GO" id="GO:0032787">
    <property type="term" value="P:monocarboxylic acid metabolic process"/>
    <property type="evidence" value="ECO:0007669"/>
    <property type="project" value="UniProtKB-ARBA"/>
</dbReference>
<dbReference type="Gene3D" id="3.40.50.720">
    <property type="entry name" value="NAD(P)-binding Rossmann-like Domain"/>
    <property type="match status" value="1"/>
</dbReference>
<evidence type="ECO:0000313" key="3">
    <source>
        <dbReference type="Proteomes" id="UP000051330"/>
    </source>
</evidence>
<protein>
    <submittedName>
        <fullName evidence="2">3-oxoacyl-[acyl-carrier protein] reductase</fullName>
    </submittedName>
</protein>
<dbReference type="PATRIC" id="fig|1423792.3.peg.2298"/>
<sequence>MKRVLLCGATGAIGQAAARTLAAAGWSLYLQGWQHMARIHDLVRELQIRYPQQEFLPLQADFSVADPVTPIKDNLFGVDAVVFSQGITDYELFVDAPADVLDRLWLVNVRSPLLITQSLQEKLAQTGHGRIVYLGSVYGGQGSAMEAIYSMTKGALSAFAQAYAREVASLGITVNVIAPGAVDTPMNAAMLAGAAREELTTEIPAGRLAAPQDVAYWLRVLLAPEAQYLTGQTIYVSGGWLV</sequence>
<dbReference type="EMBL" id="AZEC01000004">
    <property type="protein sequence ID" value="KRL13428.1"/>
    <property type="molecule type" value="Genomic_DNA"/>
</dbReference>
<dbReference type="OrthoDB" id="9803333at2"/>
<proteinExistence type="inferred from homology"/>
<dbReference type="NCBIfam" id="NF047420">
    <property type="entry name" value="EF_P_mod_YmfI"/>
    <property type="match status" value="1"/>
</dbReference>
<dbReference type="Proteomes" id="UP000051330">
    <property type="component" value="Unassembled WGS sequence"/>
</dbReference>
<dbReference type="Pfam" id="PF13561">
    <property type="entry name" value="adh_short_C2"/>
    <property type="match status" value="1"/>
</dbReference>
<dbReference type="RefSeq" id="WP_057819414.1">
    <property type="nucleotide sequence ID" value="NZ_AZEC01000004.1"/>
</dbReference>
<dbReference type="AlphaFoldDB" id="A0A0R1N548"/>
<gene>
    <name evidence="2" type="ORF">FD09_GL002259</name>
</gene>
<dbReference type="InterPro" id="IPR020904">
    <property type="entry name" value="Sc_DH/Rdtase_CS"/>
</dbReference>
<organism evidence="2 3">
    <name type="scientific">Schleiferilactobacillus perolens DSM 12744</name>
    <dbReference type="NCBI Taxonomy" id="1423792"/>
    <lineage>
        <taxon>Bacteria</taxon>
        <taxon>Bacillati</taxon>
        <taxon>Bacillota</taxon>
        <taxon>Bacilli</taxon>
        <taxon>Lactobacillales</taxon>
        <taxon>Lactobacillaceae</taxon>
        <taxon>Schleiferilactobacillus</taxon>
    </lineage>
</organism>
<evidence type="ECO:0000313" key="2">
    <source>
        <dbReference type="EMBL" id="KRL13428.1"/>
    </source>
</evidence>
<dbReference type="STRING" id="1423792.FD09_GL002259"/>
<comment type="caution">
    <text evidence="2">The sequence shown here is derived from an EMBL/GenBank/DDBJ whole genome shotgun (WGS) entry which is preliminary data.</text>
</comment>
<dbReference type="SUPFAM" id="SSF51735">
    <property type="entry name" value="NAD(P)-binding Rossmann-fold domains"/>
    <property type="match status" value="1"/>
</dbReference>
<accession>A0A0R1N548</accession>
<evidence type="ECO:0000256" key="1">
    <source>
        <dbReference type="ARBA" id="ARBA00006484"/>
    </source>
</evidence>
<dbReference type="PROSITE" id="PS00061">
    <property type="entry name" value="ADH_SHORT"/>
    <property type="match status" value="1"/>
</dbReference>
<reference evidence="2 3" key="1">
    <citation type="journal article" date="2015" name="Genome Announc.">
        <title>Expanding the biotechnology potential of lactobacilli through comparative genomics of 213 strains and associated genera.</title>
        <authorList>
            <person name="Sun Z."/>
            <person name="Harris H.M."/>
            <person name="McCann A."/>
            <person name="Guo C."/>
            <person name="Argimon S."/>
            <person name="Zhang W."/>
            <person name="Yang X."/>
            <person name="Jeffery I.B."/>
            <person name="Cooney J.C."/>
            <person name="Kagawa T.F."/>
            <person name="Liu W."/>
            <person name="Song Y."/>
            <person name="Salvetti E."/>
            <person name="Wrobel A."/>
            <person name="Rasinkangas P."/>
            <person name="Parkhill J."/>
            <person name="Rea M.C."/>
            <person name="O'Sullivan O."/>
            <person name="Ritari J."/>
            <person name="Douillard F.P."/>
            <person name="Paul Ross R."/>
            <person name="Yang R."/>
            <person name="Briner A.E."/>
            <person name="Felis G.E."/>
            <person name="de Vos W.M."/>
            <person name="Barrangou R."/>
            <person name="Klaenhammer T.R."/>
            <person name="Caufield P.W."/>
            <person name="Cui Y."/>
            <person name="Zhang H."/>
            <person name="O'Toole P.W."/>
        </authorList>
    </citation>
    <scope>NUCLEOTIDE SEQUENCE [LARGE SCALE GENOMIC DNA]</scope>
    <source>
        <strain evidence="2 3">DSM 12744</strain>
    </source>
</reference>
<name>A0A0R1N548_9LACO</name>
<dbReference type="InterPro" id="IPR002347">
    <property type="entry name" value="SDR_fam"/>
</dbReference>
<keyword evidence="3" id="KW-1185">Reference proteome</keyword>
<dbReference type="PANTHER" id="PTHR42879:SF2">
    <property type="entry name" value="3-OXOACYL-[ACYL-CARRIER-PROTEIN] REDUCTASE FABG"/>
    <property type="match status" value="1"/>
</dbReference>
<dbReference type="PRINTS" id="PR00081">
    <property type="entry name" value="GDHRDH"/>
</dbReference>
<dbReference type="PANTHER" id="PTHR42879">
    <property type="entry name" value="3-OXOACYL-(ACYL-CARRIER-PROTEIN) REDUCTASE"/>
    <property type="match status" value="1"/>
</dbReference>